<evidence type="ECO:0000256" key="4">
    <source>
        <dbReference type="ARBA" id="ARBA00022777"/>
    </source>
</evidence>
<keyword evidence="4 8" id="KW-0418">Kinase</keyword>
<keyword evidence="3 8" id="KW-0547">Nucleotide-binding</keyword>
<dbReference type="PROSITE" id="PS00583">
    <property type="entry name" value="PFKB_KINASES_1"/>
    <property type="match status" value="1"/>
</dbReference>
<comment type="function">
    <text evidence="8">Catalyzes the ATP-dependent phosphorylation of fructose-l-phosphate to fructose-l,6-bisphosphate.</text>
</comment>
<evidence type="ECO:0000259" key="9">
    <source>
        <dbReference type="Pfam" id="PF00294"/>
    </source>
</evidence>
<evidence type="ECO:0000256" key="6">
    <source>
        <dbReference type="ARBA" id="ARBA00047745"/>
    </source>
</evidence>
<reference evidence="10 11" key="1">
    <citation type="submission" date="2023-05" db="EMBL/GenBank/DDBJ databases">
        <title>Marinobacter albus sp. nov., a marine bacterium isolated from sand in a coastal intertidal zone of huludao.</title>
        <authorList>
            <person name="Deng T."/>
        </authorList>
    </citation>
    <scope>NUCLEOTIDE SEQUENCE [LARGE SCALE GENOMIC DNA]</scope>
    <source>
        <strain evidence="10 11">M216</strain>
    </source>
</reference>
<dbReference type="SUPFAM" id="SSF53613">
    <property type="entry name" value="Ribokinase-like"/>
    <property type="match status" value="1"/>
</dbReference>
<dbReference type="Pfam" id="PF00294">
    <property type="entry name" value="PfkB"/>
    <property type="match status" value="1"/>
</dbReference>
<gene>
    <name evidence="10" type="primary">pfkB</name>
    <name evidence="10" type="ORF">QQF73_11960</name>
</gene>
<dbReference type="PANTHER" id="PTHR46566:SF5">
    <property type="entry name" value="1-PHOSPHOFRUCTOKINASE"/>
    <property type="match status" value="1"/>
</dbReference>
<dbReference type="RefSeq" id="WP_285368345.1">
    <property type="nucleotide sequence ID" value="NZ_JASSQD010000002.1"/>
</dbReference>
<dbReference type="NCBIfam" id="TIGR03828">
    <property type="entry name" value="pfkB"/>
    <property type="match status" value="1"/>
</dbReference>
<keyword evidence="2 7" id="KW-0808">Transferase</keyword>
<dbReference type="PANTHER" id="PTHR46566">
    <property type="entry name" value="1-PHOSPHOFRUCTOKINASE-RELATED"/>
    <property type="match status" value="1"/>
</dbReference>
<comment type="catalytic activity">
    <reaction evidence="6 8">
        <text>beta-D-fructose 1-phosphate + ATP = beta-D-fructose 1,6-bisphosphate + ADP + H(+)</text>
        <dbReference type="Rhea" id="RHEA:14213"/>
        <dbReference type="ChEBI" id="CHEBI:15378"/>
        <dbReference type="ChEBI" id="CHEBI:30616"/>
        <dbReference type="ChEBI" id="CHEBI:32966"/>
        <dbReference type="ChEBI" id="CHEBI:138881"/>
        <dbReference type="ChEBI" id="CHEBI:456216"/>
        <dbReference type="EC" id="2.7.1.56"/>
    </reaction>
</comment>
<dbReference type="InterPro" id="IPR022463">
    <property type="entry name" value="1-PFruKinase"/>
</dbReference>
<dbReference type="Proteomes" id="UP001223547">
    <property type="component" value="Unassembled WGS sequence"/>
</dbReference>
<evidence type="ECO:0000313" key="11">
    <source>
        <dbReference type="Proteomes" id="UP001223547"/>
    </source>
</evidence>
<accession>A0ABT7HDA4</accession>
<evidence type="ECO:0000256" key="2">
    <source>
        <dbReference type="ARBA" id="ARBA00022679"/>
    </source>
</evidence>
<dbReference type="NCBIfam" id="TIGR03168">
    <property type="entry name" value="1-PFK"/>
    <property type="match status" value="1"/>
</dbReference>
<dbReference type="InterPro" id="IPR011611">
    <property type="entry name" value="PfkB_dom"/>
</dbReference>
<dbReference type="CDD" id="cd01164">
    <property type="entry name" value="FruK_PfkB_like"/>
    <property type="match status" value="1"/>
</dbReference>
<dbReference type="InterPro" id="IPR017583">
    <property type="entry name" value="Tagatose/fructose_Pkinase"/>
</dbReference>
<evidence type="ECO:0000256" key="8">
    <source>
        <dbReference type="RuleBase" id="RU369061"/>
    </source>
</evidence>
<name>A0ABT7HDA4_9GAMM</name>
<organism evidence="10 11">
    <name type="scientific">Marinobacter albus</name>
    <dbReference type="NCBI Taxonomy" id="3030833"/>
    <lineage>
        <taxon>Bacteria</taxon>
        <taxon>Pseudomonadati</taxon>
        <taxon>Pseudomonadota</taxon>
        <taxon>Gammaproteobacteria</taxon>
        <taxon>Pseudomonadales</taxon>
        <taxon>Marinobacteraceae</taxon>
        <taxon>Marinobacter</taxon>
    </lineage>
</organism>
<keyword evidence="5 8" id="KW-0067">ATP-binding</keyword>
<dbReference type="InterPro" id="IPR002173">
    <property type="entry name" value="Carboh/pur_kinase_PfkB_CS"/>
</dbReference>
<evidence type="ECO:0000256" key="5">
    <source>
        <dbReference type="ARBA" id="ARBA00022840"/>
    </source>
</evidence>
<feature type="domain" description="Carbohydrate kinase PfkB" evidence="9">
    <location>
        <begin position="15"/>
        <end position="296"/>
    </location>
</feature>
<sequence length="324" mass="34263">MARIMTITLNPALDLNADLQTLTPGQVNRTTATSLDAAGKGLNVARVLARLGHRVTVTGLLGEDNAAPFERLFADAGLDDSFVRIPGENRINIKIAEQGGRVTDLNGAGFQIPADALKCLEFRLAPLIPEHDVIVIGGSLPANMPPSAVAELVTMVRQAGKPVWLDTSGEALVHGLAATPDAIKPNLEELSAWAGRALTSRREVADVAARLQAQGITQVIVSLGPDGVLWFGPEGRYRSLPPPVSVLSTVCAGDTLLAGMLHGQLLPGEQRNPTQRLQFATALSAECVRHAGVGDPAAPDFTTLLDNTRVYPWPGDNNHGEMPL</sequence>
<evidence type="ECO:0000256" key="3">
    <source>
        <dbReference type="ARBA" id="ARBA00022741"/>
    </source>
</evidence>
<dbReference type="PIRSF" id="PIRSF000535">
    <property type="entry name" value="1PFK/6PFK/LacC"/>
    <property type="match status" value="1"/>
</dbReference>
<comment type="caution">
    <text evidence="10">The sequence shown here is derived from an EMBL/GenBank/DDBJ whole genome shotgun (WGS) entry which is preliminary data.</text>
</comment>
<keyword evidence="11" id="KW-1185">Reference proteome</keyword>
<evidence type="ECO:0000256" key="7">
    <source>
        <dbReference type="PIRNR" id="PIRNR000535"/>
    </source>
</evidence>
<proteinExistence type="inferred from homology"/>
<dbReference type="InterPro" id="IPR029056">
    <property type="entry name" value="Ribokinase-like"/>
</dbReference>
<comment type="similarity">
    <text evidence="1 7 8">Belongs to the carbohydrate kinase PfkB family.</text>
</comment>
<dbReference type="EMBL" id="JASSQD010000002">
    <property type="protein sequence ID" value="MDK9558338.1"/>
    <property type="molecule type" value="Genomic_DNA"/>
</dbReference>
<dbReference type="Gene3D" id="3.40.1190.20">
    <property type="match status" value="1"/>
</dbReference>
<protein>
    <recommendedName>
        <fullName evidence="7">Phosphofructokinase</fullName>
    </recommendedName>
</protein>
<dbReference type="GO" id="GO:0008662">
    <property type="term" value="F:1-phosphofructokinase activity"/>
    <property type="evidence" value="ECO:0007669"/>
    <property type="project" value="UniProtKB-EC"/>
</dbReference>
<evidence type="ECO:0000313" key="10">
    <source>
        <dbReference type="EMBL" id="MDK9558338.1"/>
    </source>
</evidence>
<evidence type="ECO:0000256" key="1">
    <source>
        <dbReference type="ARBA" id="ARBA00010688"/>
    </source>
</evidence>